<name>A0A017THL8_9BACT</name>
<organism evidence="1 2">
    <name type="scientific">Chondromyces apiculatus DSM 436</name>
    <dbReference type="NCBI Taxonomy" id="1192034"/>
    <lineage>
        <taxon>Bacteria</taxon>
        <taxon>Pseudomonadati</taxon>
        <taxon>Myxococcota</taxon>
        <taxon>Polyangia</taxon>
        <taxon>Polyangiales</taxon>
        <taxon>Polyangiaceae</taxon>
        <taxon>Chondromyces</taxon>
    </lineage>
</organism>
<dbReference type="AlphaFoldDB" id="A0A017THL8"/>
<evidence type="ECO:0000313" key="2">
    <source>
        <dbReference type="Proteomes" id="UP000019678"/>
    </source>
</evidence>
<keyword evidence="2" id="KW-1185">Reference proteome</keyword>
<sequence>MDFDGAGWVVGRVDLMPVAEAWSVLSPDPEARVDEARWAHVATAFFRVDLGVVQKKSYASGATPLADALEVDVGWRGGATTRVRMVTVPFDRADAVRAAAARSVAAIGGAGMDALVARAKRVWQVRAAVEEGGDARAPLALAAVLAAALQAPIVPPDEVAIFGVKGARERLEARGLRA</sequence>
<protein>
    <submittedName>
        <fullName evidence="1">Uncharacterized protein</fullName>
    </submittedName>
</protein>
<gene>
    <name evidence="1" type="ORF">CAP_2610</name>
</gene>
<dbReference type="EMBL" id="ASRX01000002">
    <property type="protein sequence ID" value="EYF08749.1"/>
    <property type="molecule type" value="Genomic_DNA"/>
</dbReference>
<dbReference type="OrthoDB" id="5513430at2"/>
<proteinExistence type="predicted"/>
<dbReference type="Proteomes" id="UP000019678">
    <property type="component" value="Unassembled WGS sequence"/>
</dbReference>
<evidence type="ECO:0000313" key="1">
    <source>
        <dbReference type="EMBL" id="EYF08749.1"/>
    </source>
</evidence>
<accession>A0A017THL8</accession>
<reference evidence="1 2" key="1">
    <citation type="submission" date="2013-05" db="EMBL/GenBank/DDBJ databases">
        <title>Genome assembly of Chondromyces apiculatus DSM 436.</title>
        <authorList>
            <person name="Sharma G."/>
            <person name="Khatri I."/>
            <person name="Kaur C."/>
            <person name="Mayilraj S."/>
            <person name="Subramanian S."/>
        </authorList>
    </citation>
    <scope>NUCLEOTIDE SEQUENCE [LARGE SCALE GENOMIC DNA]</scope>
    <source>
        <strain evidence="1 2">DSM 436</strain>
    </source>
</reference>
<dbReference type="RefSeq" id="WP_044234957.1">
    <property type="nucleotide sequence ID" value="NZ_ASRX01000002.1"/>
</dbReference>
<comment type="caution">
    <text evidence="1">The sequence shown here is derived from an EMBL/GenBank/DDBJ whole genome shotgun (WGS) entry which is preliminary data.</text>
</comment>